<reference evidence="1" key="2">
    <citation type="submission" date="2015-06" db="UniProtKB">
        <authorList>
            <consortium name="EnsemblPlants"/>
        </authorList>
    </citation>
    <scope>IDENTIFICATION</scope>
    <source>
        <strain evidence="1">DM1-3 516 R44</strain>
    </source>
</reference>
<reference evidence="2" key="1">
    <citation type="journal article" date="2011" name="Nature">
        <title>Genome sequence and analysis of the tuber crop potato.</title>
        <authorList>
            <consortium name="The Potato Genome Sequencing Consortium"/>
        </authorList>
    </citation>
    <scope>NUCLEOTIDE SEQUENCE [LARGE SCALE GENOMIC DNA]</scope>
    <source>
        <strain evidence="2">cv. DM1-3 516 R44</strain>
    </source>
</reference>
<dbReference type="HOGENOM" id="CLU_2113258_0_0_1"/>
<protein>
    <submittedName>
        <fullName evidence="1">Uncharacterized protein</fullName>
    </submittedName>
</protein>
<sequence length="115" mass="13319">MKECAKKRGNGVHCGNESVSKNGNDYENLGIVIRDGVEYGKDRVEEELDDDELTSLEKRRKRDFNDILSYGDKMGRIQQPVWRLDGFRQTVNFCELHDLGYVGNKFTWERGRGTD</sequence>
<organism evidence="1 2">
    <name type="scientific">Solanum tuberosum</name>
    <name type="common">Potato</name>
    <dbReference type="NCBI Taxonomy" id="4113"/>
    <lineage>
        <taxon>Eukaryota</taxon>
        <taxon>Viridiplantae</taxon>
        <taxon>Streptophyta</taxon>
        <taxon>Embryophyta</taxon>
        <taxon>Tracheophyta</taxon>
        <taxon>Spermatophyta</taxon>
        <taxon>Magnoliopsida</taxon>
        <taxon>eudicotyledons</taxon>
        <taxon>Gunneridae</taxon>
        <taxon>Pentapetalae</taxon>
        <taxon>asterids</taxon>
        <taxon>lamiids</taxon>
        <taxon>Solanales</taxon>
        <taxon>Solanaceae</taxon>
        <taxon>Solanoideae</taxon>
        <taxon>Solaneae</taxon>
        <taxon>Solanum</taxon>
    </lineage>
</organism>
<dbReference type="EnsemblPlants" id="PGSC0003DMT400096847">
    <property type="protein sequence ID" value="PGSC0003DMT400096847"/>
    <property type="gene ID" value="PGSC0003DMG400046418"/>
</dbReference>
<dbReference type="AlphaFoldDB" id="M1DZC9"/>
<proteinExistence type="predicted"/>
<dbReference type="Gramene" id="PGSC0003DMT400096847">
    <property type="protein sequence ID" value="PGSC0003DMT400096847"/>
    <property type="gene ID" value="PGSC0003DMG400046418"/>
</dbReference>
<dbReference type="PaxDb" id="4113-PGSC0003DMT400096847"/>
<evidence type="ECO:0000313" key="1">
    <source>
        <dbReference type="EnsemblPlants" id="PGSC0003DMT400096847"/>
    </source>
</evidence>
<name>M1DZC9_SOLTU</name>
<accession>M1DZC9</accession>
<dbReference type="InParanoid" id="M1DZC9"/>
<evidence type="ECO:0000313" key="2">
    <source>
        <dbReference type="Proteomes" id="UP000011115"/>
    </source>
</evidence>
<dbReference type="Proteomes" id="UP000011115">
    <property type="component" value="Unassembled WGS sequence"/>
</dbReference>
<keyword evidence="2" id="KW-1185">Reference proteome</keyword>